<evidence type="ECO:0000256" key="3">
    <source>
        <dbReference type="ARBA" id="ARBA00023307"/>
    </source>
</evidence>
<proteinExistence type="inferred from homology"/>
<comment type="caution">
    <text evidence="4">The sequence shown here is derived from an EMBL/GenBank/DDBJ whole genome shotgun (WGS) entry which is preliminary data.</text>
</comment>
<organism evidence="4 5">
    <name type="scientific">Crocosphaera watsonii WH 8502</name>
    <dbReference type="NCBI Taxonomy" id="423474"/>
    <lineage>
        <taxon>Bacteria</taxon>
        <taxon>Bacillati</taxon>
        <taxon>Cyanobacteriota</taxon>
        <taxon>Cyanophyceae</taxon>
        <taxon>Oscillatoriophycideae</taxon>
        <taxon>Chroococcales</taxon>
        <taxon>Aphanothecaceae</taxon>
        <taxon>Crocosphaera</taxon>
    </lineage>
</organism>
<keyword evidence="2" id="KW-0157">Chromophore</keyword>
<evidence type="ECO:0000256" key="2">
    <source>
        <dbReference type="ARBA" id="ARBA00022991"/>
    </source>
</evidence>
<sequence length="164" mass="19237">MQKDFETLFYEADDHYLESSDLQSLRQGAVTLKERLKIYQSLRDKEIPIFQTIANSLVEAFPDENMQCLEQALQHWMSVMRYGAMAMLLNNPDYFRHRLLEWLTDVIHAQEMVEIETHIFENLIQGLEEILTMEQMVILTPFLKQAKITLLETKPESETLKVGA</sequence>
<dbReference type="InterPro" id="IPR038719">
    <property type="entry name" value="Phycobilisome_asu/bsu_sf"/>
</dbReference>
<evidence type="ECO:0000256" key="1">
    <source>
        <dbReference type="ARBA" id="ARBA00008182"/>
    </source>
</evidence>
<dbReference type="InterPro" id="IPR012128">
    <property type="entry name" value="Phycobilisome_asu/bsu"/>
</dbReference>
<dbReference type="GO" id="GO:0030089">
    <property type="term" value="C:phycobilisome"/>
    <property type="evidence" value="ECO:0007669"/>
    <property type="project" value="InterPro"/>
</dbReference>
<dbReference type="RefSeq" id="WP_021829520.1">
    <property type="nucleotide sequence ID" value="NZ_CAQK01000158.1"/>
</dbReference>
<protein>
    <recommendedName>
        <fullName evidence="6">Phycobilisome protein</fullName>
    </recommendedName>
</protein>
<dbReference type="Gene3D" id="1.10.490.20">
    <property type="entry name" value="Phycocyanins"/>
    <property type="match status" value="1"/>
</dbReference>
<dbReference type="AlphaFoldDB" id="T2IBF5"/>
<dbReference type="InterPro" id="IPR009050">
    <property type="entry name" value="Globin-like_sf"/>
</dbReference>
<evidence type="ECO:0000313" key="4">
    <source>
        <dbReference type="EMBL" id="CCQ49570.1"/>
    </source>
</evidence>
<dbReference type="Pfam" id="PF00502">
    <property type="entry name" value="Phycobilisome"/>
    <property type="match status" value="1"/>
</dbReference>
<dbReference type="EMBL" id="CAQK01000158">
    <property type="protein sequence ID" value="CCQ49570.1"/>
    <property type="molecule type" value="Genomic_DNA"/>
</dbReference>
<reference evidence="4 5" key="2">
    <citation type="submission" date="2013-09" db="EMBL/GenBank/DDBJ databases">
        <title>Whole genome comparison of six Crocosphaera watsonii strains with differing phenotypes.</title>
        <authorList>
            <person name="Bench S.R."/>
            <person name="Heller P."/>
            <person name="Frank I."/>
            <person name="Arciniega M."/>
            <person name="Shilova I.N."/>
            <person name="Zehr J.P."/>
        </authorList>
    </citation>
    <scope>NUCLEOTIDE SEQUENCE [LARGE SCALE GENOMIC DNA]</scope>
    <source>
        <strain evidence="4 5">WH 8502</strain>
    </source>
</reference>
<gene>
    <name evidence="4" type="ORF">CWATWH8502_463</name>
</gene>
<reference evidence="4 5" key="1">
    <citation type="submission" date="2013-01" db="EMBL/GenBank/DDBJ databases">
        <authorList>
            <person name="Bench S."/>
        </authorList>
    </citation>
    <scope>NUCLEOTIDE SEQUENCE [LARGE SCALE GENOMIC DNA]</scope>
    <source>
        <strain evidence="4 5">WH 8502</strain>
    </source>
</reference>
<evidence type="ECO:0000313" key="5">
    <source>
        <dbReference type="Proteomes" id="UP000018348"/>
    </source>
</evidence>
<keyword evidence="3" id="KW-0089">Bile pigment</keyword>
<dbReference type="Proteomes" id="UP000018348">
    <property type="component" value="Unassembled WGS sequence"/>
</dbReference>
<accession>T2IBF5</accession>
<evidence type="ECO:0008006" key="6">
    <source>
        <dbReference type="Google" id="ProtNLM"/>
    </source>
</evidence>
<dbReference type="SUPFAM" id="SSF46458">
    <property type="entry name" value="Globin-like"/>
    <property type="match status" value="1"/>
</dbReference>
<comment type="similarity">
    <text evidence="1">Belongs to the phycobiliprotein family.</text>
</comment>
<name>T2IBF5_CROWT</name>
<dbReference type="GO" id="GO:0015979">
    <property type="term" value="P:photosynthesis"/>
    <property type="evidence" value="ECO:0007669"/>
    <property type="project" value="InterPro"/>
</dbReference>